<evidence type="ECO:0008006" key="4">
    <source>
        <dbReference type="Google" id="ProtNLM"/>
    </source>
</evidence>
<protein>
    <recommendedName>
        <fullName evidence="4">DUF2946 domain-containing protein</fullName>
    </recommendedName>
</protein>
<proteinExistence type="predicted"/>
<evidence type="ECO:0000313" key="2">
    <source>
        <dbReference type="EMBL" id="PZP31576.1"/>
    </source>
</evidence>
<sequence>MRRPGRFLVVCLLLVLLPLRSLLAAGQLECESAADASAHTMPATMHHQAMSADQAGHAPHAHDESHAGMGHSGHMMTADTGHAKATQADAGQGCKLCAPCCLAAAPPPMLMLDAALPPLATQALPAPAQHWAAHVPALPDPPPRG</sequence>
<organism evidence="2 3">
    <name type="scientific">Roseateles depolymerans</name>
    <dbReference type="NCBI Taxonomy" id="76731"/>
    <lineage>
        <taxon>Bacteria</taxon>
        <taxon>Pseudomonadati</taxon>
        <taxon>Pseudomonadota</taxon>
        <taxon>Betaproteobacteria</taxon>
        <taxon>Burkholderiales</taxon>
        <taxon>Sphaerotilaceae</taxon>
        <taxon>Roseateles</taxon>
    </lineage>
</organism>
<accession>A0A2W5FFG3</accession>
<reference evidence="2 3" key="1">
    <citation type="submission" date="2017-08" db="EMBL/GenBank/DDBJ databases">
        <title>Infants hospitalized years apart are colonized by the same room-sourced microbial strains.</title>
        <authorList>
            <person name="Brooks B."/>
            <person name="Olm M.R."/>
            <person name="Firek B.A."/>
            <person name="Baker R."/>
            <person name="Thomas B.C."/>
            <person name="Morowitz M.J."/>
            <person name="Banfield J.F."/>
        </authorList>
    </citation>
    <scope>NUCLEOTIDE SEQUENCE [LARGE SCALE GENOMIC DNA]</scope>
    <source>
        <strain evidence="2">S2_012_000_R2_81</strain>
    </source>
</reference>
<dbReference type="EMBL" id="QFOD01000010">
    <property type="protein sequence ID" value="PZP31576.1"/>
    <property type="molecule type" value="Genomic_DNA"/>
</dbReference>
<feature type="region of interest" description="Disordered" evidence="1">
    <location>
        <begin position="47"/>
        <end position="77"/>
    </location>
</feature>
<dbReference type="AlphaFoldDB" id="A0A2W5FFG3"/>
<dbReference type="Proteomes" id="UP000249633">
    <property type="component" value="Unassembled WGS sequence"/>
</dbReference>
<evidence type="ECO:0000313" key="3">
    <source>
        <dbReference type="Proteomes" id="UP000249633"/>
    </source>
</evidence>
<name>A0A2W5FFG3_9BURK</name>
<gene>
    <name evidence="2" type="ORF">DI603_12015</name>
</gene>
<evidence type="ECO:0000256" key="1">
    <source>
        <dbReference type="SAM" id="MobiDB-lite"/>
    </source>
</evidence>
<comment type="caution">
    <text evidence="2">The sequence shown here is derived from an EMBL/GenBank/DDBJ whole genome shotgun (WGS) entry which is preliminary data.</text>
</comment>